<gene>
    <name evidence="1" type="ORF">JZO69_01480</name>
</gene>
<evidence type="ECO:0000313" key="2">
    <source>
        <dbReference type="Proteomes" id="UP000664632"/>
    </source>
</evidence>
<keyword evidence="2" id="KW-1185">Reference proteome</keyword>
<dbReference type="RefSeq" id="WP_207111142.1">
    <property type="nucleotide sequence ID" value="NZ_JAFLWD010000003.1"/>
</dbReference>
<sequence>MNYRPSGKETITTIKRSRSKLSDEIEKFPYSSAKVLVYLKYLPLAKPTL</sequence>
<evidence type="ECO:0000313" key="1">
    <source>
        <dbReference type="EMBL" id="MBO0439033.1"/>
    </source>
</evidence>
<protein>
    <submittedName>
        <fullName evidence="1">Uncharacterized protein</fullName>
    </submittedName>
</protein>
<accession>A0ABS3GUU7</accession>
<name>A0ABS3GUU7_9ENTE</name>
<dbReference type="Proteomes" id="UP000664632">
    <property type="component" value="Unassembled WGS sequence"/>
</dbReference>
<dbReference type="EMBL" id="JAFLWD010000003">
    <property type="protein sequence ID" value="MBO0439033.1"/>
    <property type="molecule type" value="Genomic_DNA"/>
</dbReference>
<proteinExistence type="predicted"/>
<comment type="caution">
    <text evidence="1">The sequence shown here is derived from an EMBL/GenBank/DDBJ whole genome shotgun (WGS) entry which is preliminary data.</text>
</comment>
<organism evidence="1 2">
    <name type="scientific">Candidatus Enterococcus ikei</name>
    <dbReference type="NCBI Taxonomy" id="2815326"/>
    <lineage>
        <taxon>Bacteria</taxon>
        <taxon>Bacillati</taxon>
        <taxon>Bacillota</taxon>
        <taxon>Bacilli</taxon>
        <taxon>Lactobacillales</taxon>
        <taxon>Enterococcaceae</taxon>
        <taxon>Enterococcus</taxon>
    </lineage>
</organism>
<reference evidence="1 2" key="1">
    <citation type="submission" date="2021-03" db="EMBL/GenBank/DDBJ databases">
        <title>Enterococcal diversity collection.</title>
        <authorList>
            <person name="Gilmore M.S."/>
            <person name="Schwartzman J."/>
            <person name="Van Tyne D."/>
            <person name="Martin M."/>
            <person name="Earl A.M."/>
            <person name="Manson A.L."/>
            <person name="Straub T."/>
            <person name="Salamzade R."/>
            <person name="Saavedra J."/>
            <person name="Lebreton F."/>
            <person name="Prichula J."/>
            <person name="Schaufler K."/>
            <person name="Gaca A."/>
            <person name="Sgardioli B."/>
            <person name="Wagenaar J."/>
            <person name="Strong T."/>
        </authorList>
    </citation>
    <scope>NUCLEOTIDE SEQUENCE [LARGE SCALE GENOMIC DNA]</scope>
    <source>
        <strain evidence="1 2">DIV0869a</strain>
    </source>
</reference>